<evidence type="ECO:0000313" key="4">
    <source>
        <dbReference type="Proteomes" id="UP000316079"/>
    </source>
</evidence>
<gene>
    <name evidence="3" type="ORF">DNTS_028639</name>
</gene>
<dbReference type="AlphaFoldDB" id="A0A553QL92"/>
<proteinExistence type="predicted"/>
<accession>A0A553QL92</accession>
<sequence length="173" mass="19206">MQCTALSGSETGPITTQLPSATDRERRGGEFAAAGHQSPEHPEAYAHICRASTPTAKRGTQKEEGKKSRRRERREDLLFFFPSFSVYLTFSFFLYALWDLFGQLTLMLPPAQMHISCDEPTACWIFPQISHAVGWAISVEGNLILQISTLETEVGGHHGDHHCQYRGGPGSRG</sequence>
<evidence type="ECO:0000256" key="1">
    <source>
        <dbReference type="SAM" id="MobiDB-lite"/>
    </source>
</evidence>
<keyword evidence="2" id="KW-0812">Transmembrane</keyword>
<protein>
    <submittedName>
        <fullName evidence="3">Uncharacterized protein</fullName>
    </submittedName>
</protein>
<organism evidence="3 4">
    <name type="scientific">Danionella cerebrum</name>
    <dbReference type="NCBI Taxonomy" id="2873325"/>
    <lineage>
        <taxon>Eukaryota</taxon>
        <taxon>Metazoa</taxon>
        <taxon>Chordata</taxon>
        <taxon>Craniata</taxon>
        <taxon>Vertebrata</taxon>
        <taxon>Euteleostomi</taxon>
        <taxon>Actinopterygii</taxon>
        <taxon>Neopterygii</taxon>
        <taxon>Teleostei</taxon>
        <taxon>Ostariophysi</taxon>
        <taxon>Cypriniformes</taxon>
        <taxon>Danionidae</taxon>
        <taxon>Danioninae</taxon>
        <taxon>Danionella</taxon>
    </lineage>
</organism>
<feature type="region of interest" description="Disordered" evidence="1">
    <location>
        <begin position="1"/>
        <end position="69"/>
    </location>
</feature>
<dbReference type="Proteomes" id="UP000316079">
    <property type="component" value="Unassembled WGS sequence"/>
</dbReference>
<name>A0A553QL92_9TELE</name>
<dbReference type="EMBL" id="SRMA01025815">
    <property type="protein sequence ID" value="TRY90761.1"/>
    <property type="molecule type" value="Genomic_DNA"/>
</dbReference>
<comment type="caution">
    <text evidence="3">The sequence shown here is derived from an EMBL/GenBank/DDBJ whole genome shotgun (WGS) entry which is preliminary data.</text>
</comment>
<feature type="transmembrane region" description="Helical" evidence="2">
    <location>
        <begin position="77"/>
        <end position="98"/>
    </location>
</feature>
<keyword evidence="2" id="KW-1133">Transmembrane helix</keyword>
<evidence type="ECO:0000313" key="3">
    <source>
        <dbReference type="EMBL" id="TRY90761.1"/>
    </source>
</evidence>
<evidence type="ECO:0000256" key="2">
    <source>
        <dbReference type="SAM" id="Phobius"/>
    </source>
</evidence>
<keyword evidence="4" id="KW-1185">Reference proteome</keyword>
<keyword evidence="2" id="KW-0472">Membrane</keyword>
<reference evidence="3 4" key="1">
    <citation type="journal article" date="2019" name="Sci. Data">
        <title>Hybrid genome assembly and annotation of Danionella translucida.</title>
        <authorList>
            <person name="Kadobianskyi M."/>
            <person name="Schulze L."/>
            <person name="Schuelke M."/>
            <person name="Judkewitz B."/>
        </authorList>
    </citation>
    <scope>NUCLEOTIDE SEQUENCE [LARGE SCALE GENOMIC DNA]</scope>
    <source>
        <strain evidence="3 4">Bolton</strain>
    </source>
</reference>
<feature type="compositionally biased region" description="Polar residues" evidence="1">
    <location>
        <begin position="1"/>
        <end position="20"/>
    </location>
</feature>